<accession>A0A0E9TWQ6</accession>
<organism evidence="1">
    <name type="scientific">Anguilla anguilla</name>
    <name type="common">European freshwater eel</name>
    <name type="synonym">Muraena anguilla</name>
    <dbReference type="NCBI Taxonomy" id="7936"/>
    <lineage>
        <taxon>Eukaryota</taxon>
        <taxon>Metazoa</taxon>
        <taxon>Chordata</taxon>
        <taxon>Craniata</taxon>
        <taxon>Vertebrata</taxon>
        <taxon>Euteleostomi</taxon>
        <taxon>Actinopterygii</taxon>
        <taxon>Neopterygii</taxon>
        <taxon>Teleostei</taxon>
        <taxon>Anguilliformes</taxon>
        <taxon>Anguillidae</taxon>
        <taxon>Anguilla</taxon>
    </lineage>
</organism>
<sequence>MDGASCFVVQELPLNAYTVCGCHLSAKQCYRLVWPGYPYVLLSYILKG</sequence>
<dbReference type="AlphaFoldDB" id="A0A0E9TWQ6"/>
<proteinExistence type="predicted"/>
<name>A0A0E9TWQ6_ANGAN</name>
<reference evidence="1" key="1">
    <citation type="submission" date="2014-11" db="EMBL/GenBank/DDBJ databases">
        <authorList>
            <person name="Amaro Gonzalez C."/>
        </authorList>
    </citation>
    <scope>NUCLEOTIDE SEQUENCE</scope>
</reference>
<dbReference type="EMBL" id="GBXM01051242">
    <property type="protein sequence ID" value="JAH57335.1"/>
    <property type="molecule type" value="Transcribed_RNA"/>
</dbReference>
<protein>
    <submittedName>
        <fullName evidence="1">Uncharacterized protein</fullName>
    </submittedName>
</protein>
<reference evidence="1" key="2">
    <citation type="journal article" date="2015" name="Fish Shellfish Immunol.">
        <title>Early steps in the European eel (Anguilla anguilla)-Vibrio vulnificus interaction in the gills: Role of the RtxA13 toxin.</title>
        <authorList>
            <person name="Callol A."/>
            <person name="Pajuelo D."/>
            <person name="Ebbesson L."/>
            <person name="Teles M."/>
            <person name="MacKenzie S."/>
            <person name="Amaro C."/>
        </authorList>
    </citation>
    <scope>NUCLEOTIDE SEQUENCE</scope>
</reference>
<evidence type="ECO:0000313" key="1">
    <source>
        <dbReference type="EMBL" id="JAH57335.1"/>
    </source>
</evidence>